<protein>
    <recommendedName>
        <fullName evidence="10">C3HC-type domain-containing protein</fullName>
    </recommendedName>
</protein>
<name>A0A7S3RV81_EMIHU</name>
<keyword evidence="5" id="KW-0539">Nucleus</keyword>
<dbReference type="Pfam" id="PF07967">
    <property type="entry name" value="zf-C3HC"/>
    <property type="match status" value="1"/>
</dbReference>
<keyword evidence="4" id="KW-0862">Zinc</keyword>
<dbReference type="GO" id="GO:0005634">
    <property type="term" value="C:nucleus"/>
    <property type="evidence" value="ECO:0007669"/>
    <property type="project" value="UniProtKB-SubCell"/>
</dbReference>
<dbReference type="EMBL" id="HBIR01011614">
    <property type="protein sequence ID" value="CAE0535580.1"/>
    <property type="molecule type" value="Transcribed_RNA"/>
</dbReference>
<proteinExistence type="predicted"/>
<evidence type="ECO:0000259" key="7">
    <source>
        <dbReference type="Pfam" id="PF07967"/>
    </source>
</evidence>
<accession>A0A7S3RV81</accession>
<evidence type="ECO:0000313" key="9">
    <source>
        <dbReference type="EMBL" id="CAE0535580.1"/>
    </source>
</evidence>
<dbReference type="AlphaFoldDB" id="A0A7S3RV81"/>
<evidence type="ECO:0000256" key="1">
    <source>
        <dbReference type="ARBA" id="ARBA00004123"/>
    </source>
</evidence>
<reference evidence="9" key="1">
    <citation type="submission" date="2021-01" db="EMBL/GenBank/DDBJ databases">
        <authorList>
            <person name="Corre E."/>
            <person name="Pelletier E."/>
            <person name="Niang G."/>
            <person name="Scheremetjew M."/>
            <person name="Finn R."/>
            <person name="Kale V."/>
            <person name="Holt S."/>
            <person name="Cochrane G."/>
            <person name="Meng A."/>
            <person name="Brown T."/>
            <person name="Cohen L."/>
        </authorList>
    </citation>
    <scope>NUCLEOTIDE SEQUENCE</scope>
    <source>
        <strain evidence="9">379</strain>
    </source>
</reference>
<keyword evidence="2" id="KW-0479">Metal-binding</keyword>
<feature type="region of interest" description="Disordered" evidence="6">
    <location>
        <begin position="381"/>
        <end position="425"/>
    </location>
</feature>
<evidence type="ECO:0000256" key="2">
    <source>
        <dbReference type="ARBA" id="ARBA00022723"/>
    </source>
</evidence>
<feature type="domain" description="NuBaID C-terminal" evidence="8">
    <location>
        <begin position="321"/>
        <end position="443"/>
    </location>
</feature>
<comment type="subcellular location">
    <subcellularLocation>
        <location evidence="1">Nucleus</location>
    </subcellularLocation>
</comment>
<evidence type="ECO:0000256" key="3">
    <source>
        <dbReference type="ARBA" id="ARBA00022771"/>
    </source>
</evidence>
<dbReference type="GO" id="GO:0008270">
    <property type="term" value="F:zinc ion binding"/>
    <property type="evidence" value="ECO:0007669"/>
    <property type="project" value="UniProtKB-KW"/>
</dbReference>
<keyword evidence="3" id="KW-0863">Zinc-finger</keyword>
<dbReference type="Pfam" id="PF08600">
    <property type="entry name" value="NuBaID_C"/>
    <property type="match status" value="1"/>
</dbReference>
<evidence type="ECO:0008006" key="10">
    <source>
        <dbReference type="Google" id="ProtNLM"/>
    </source>
</evidence>
<evidence type="ECO:0000256" key="5">
    <source>
        <dbReference type="ARBA" id="ARBA00023242"/>
    </source>
</evidence>
<dbReference type="PANTHER" id="PTHR15835">
    <property type="entry name" value="NUCLEAR-INTERACTING PARTNER OF ALK"/>
    <property type="match status" value="1"/>
</dbReference>
<sequence length="479" mass="47308">MTPSSLRSQVAALLGDLESALCAPLGSPDGSADADAVTAAAAPAAAAPAASPFSLGSGSPFALSSGSPFSPSAPRAFGAAACAAVAPAPAATSPAAAPAAPAASKGESLAELEARLEAAESEEAPEPCRPHSRDDFLRRVHSFSNARLWFAKPAALSPPQCARHGWRLGAAADTLVCRVCLAEFKCPTSLDDPAALSAAEGLLRTAHQPLCAWLSNPSPESFGSLLLPARFGAAPSLAEGAARALESLRARHAALLRLPSLPALADGLSPALDEAAAAAGLAGGGSALLAALSSRLRDSSDGAAEAEAGGGSSEAQRHEAALKLALLGWRPGAALPQPGAAAGGSGQGAEPALLTLECPEDGRTVGLWHYAELGDDLAAAPSPAAGSKRRAEGGGAAAASKRGRGGQGEGVSSVGPPSAARSSGALDPVAEHRAWSPWVQVVAGDTVPAWMRCAALLLPTSHQQSAPVGRAAAAALAML</sequence>
<gene>
    <name evidence="9" type="ORF">EHUX00137_LOCUS8410</name>
</gene>
<dbReference type="InterPro" id="IPR013909">
    <property type="entry name" value="NuBaID_C"/>
</dbReference>
<dbReference type="PANTHER" id="PTHR15835:SF6">
    <property type="entry name" value="ZINC FINGER C3HC-TYPE PROTEIN 1"/>
    <property type="match status" value="1"/>
</dbReference>
<feature type="domain" description="C3HC-type" evidence="7">
    <location>
        <begin position="130"/>
        <end position="229"/>
    </location>
</feature>
<organism evidence="9">
    <name type="scientific">Emiliania huxleyi</name>
    <name type="common">Coccolithophore</name>
    <name type="synonym">Pontosphaera huxleyi</name>
    <dbReference type="NCBI Taxonomy" id="2903"/>
    <lineage>
        <taxon>Eukaryota</taxon>
        <taxon>Haptista</taxon>
        <taxon>Haptophyta</taxon>
        <taxon>Prymnesiophyceae</taxon>
        <taxon>Isochrysidales</taxon>
        <taxon>Noelaerhabdaceae</taxon>
        <taxon>Emiliania</taxon>
    </lineage>
</organism>
<dbReference type="InterPro" id="IPR012935">
    <property type="entry name" value="NuBaID_N"/>
</dbReference>
<evidence type="ECO:0000256" key="6">
    <source>
        <dbReference type="SAM" id="MobiDB-lite"/>
    </source>
</evidence>
<evidence type="ECO:0000259" key="8">
    <source>
        <dbReference type="Pfam" id="PF08600"/>
    </source>
</evidence>
<evidence type="ECO:0000256" key="4">
    <source>
        <dbReference type="ARBA" id="ARBA00022833"/>
    </source>
</evidence>